<accession>A0A023FBM4</accession>
<proteinExistence type="evidence at transcript level"/>
<dbReference type="EMBL" id="GBBK01005585">
    <property type="protein sequence ID" value="JAC18897.1"/>
    <property type="molecule type" value="mRNA"/>
</dbReference>
<keyword evidence="1" id="KW-0472">Membrane</keyword>
<keyword evidence="1" id="KW-0812">Transmembrane</keyword>
<reference evidence="2" key="1">
    <citation type="submission" date="2014-03" db="EMBL/GenBank/DDBJ databases">
        <title>The sialotranscriptome of Amblyomma triste, Amblyomma parvum and Amblyomma cajennense ticks, uncovered by 454-based RNA-seq.</title>
        <authorList>
            <person name="Garcia G.R."/>
            <person name="Gardinassi L.G."/>
            <person name="Ribeiro J.M."/>
            <person name="Anatriello E."/>
            <person name="Ferreira B.R."/>
            <person name="Moreira H.N."/>
            <person name="Mafra C."/>
            <person name="Olegario M.M."/>
            <person name="Szabo P.J."/>
            <person name="Miranda-Santos I.K."/>
            <person name="Maruyama S.R."/>
        </authorList>
    </citation>
    <scope>NUCLEOTIDE SEQUENCE</scope>
    <source>
        <strain evidence="2">Uberlandia</strain>
        <tissue evidence="2">Salivary glands</tissue>
    </source>
</reference>
<feature type="non-terminal residue" evidence="2">
    <location>
        <position position="101"/>
    </location>
</feature>
<protein>
    <submittedName>
        <fullName evidence="2">Putative secreted protein</fullName>
    </submittedName>
</protein>
<dbReference type="AlphaFoldDB" id="A0A023FBM4"/>
<organism evidence="2">
    <name type="scientific">Amblyomma cajennense</name>
    <name type="common">Cayenne tick</name>
    <name type="synonym">Acarus cajennensis</name>
    <dbReference type="NCBI Taxonomy" id="34607"/>
    <lineage>
        <taxon>Eukaryota</taxon>
        <taxon>Metazoa</taxon>
        <taxon>Ecdysozoa</taxon>
        <taxon>Arthropoda</taxon>
        <taxon>Chelicerata</taxon>
        <taxon>Arachnida</taxon>
        <taxon>Acari</taxon>
        <taxon>Parasitiformes</taxon>
        <taxon>Ixodida</taxon>
        <taxon>Ixodoidea</taxon>
        <taxon>Ixodidae</taxon>
        <taxon>Amblyomminae</taxon>
        <taxon>Amblyomma</taxon>
    </lineage>
</organism>
<name>A0A023FBM4_AMBCJ</name>
<evidence type="ECO:0000256" key="1">
    <source>
        <dbReference type="SAM" id="Phobius"/>
    </source>
</evidence>
<feature type="transmembrane region" description="Helical" evidence="1">
    <location>
        <begin position="12"/>
        <end position="30"/>
    </location>
</feature>
<evidence type="ECO:0000313" key="2">
    <source>
        <dbReference type="EMBL" id="JAC18897.1"/>
    </source>
</evidence>
<keyword evidence="1" id="KW-1133">Transmembrane helix</keyword>
<sequence>MTTALLPAVLRIASNIVAALLLWPTNMLILCKRLQALFFLPWVVRIFLGVCSMSLNLCASCTCCSHPPTLSSTMCMLSASCRRSLLLTSTNYLNRKRTTYL</sequence>